<evidence type="ECO:0000256" key="3">
    <source>
        <dbReference type="RuleBase" id="RU361219"/>
    </source>
</evidence>
<dbReference type="InterPro" id="IPR004553">
    <property type="entry name" value="HMG_CoA_Rdtase_bac-typ"/>
</dbReference>
<dbReference type="PANTHER" id="PTHR10572">
    <property type="entry name" value="3-HYDROXY-3-METHYLGLUTARYL-COENZYME A REDUCTASE"/>
    <property type="match status" value="1"/>
</dbReference>
<dbReference type="SUPFAM" id="SSF56542">
    <property type="entry name" value="Substrate-binding domain of HMG-CoA reductase"/>
    <property type="match status" value="1"/>
</dbReference>
<comment type="similarity">
    <text evidence="1 3">Belongs to the HMG-CoA reductase family.</text>
</comment>
<evidence type="ECO:0000256" key="2">
    <source>
        <dbReference type="ARBA" id="ARBA00023002"/>
    </source>
</evidence>
<dbReference type="InterPro" id="IPR002202">
    <property type="entry name" value="HMG_CoA_Rdtase"/>
</dbReference>
<dbReference type="Pfam" id="PF00368">
    <property type="entry name" value="HMG-CoA_red"/>
    <property type="match status" value="1"/>
</dbReference>
<evidence type="ECO:0000313" key="4">
    <source>
        <dbReference type="EMBL" id="CRZ09169.1"/>
    </source>
</evidence>
<dbReference type="PROSITE" id="PS50065">
    <property type="entry name" value="HMG_COA_REDUCTASE_4"/>
    <property type="match status" value="1"/>
</dbReference>
<dbReference type="GO" id="GO:0015936">
    <property type="term" value="P:coenzyme A metabolic process"/>
    <property type="evidence" value="ECO:0007669"/>
    <property type="project" value="InterPro"/>
</dbReference>
<proteinExistence type="inferred from homology"/>
<dbReference type="CDD" id="cd00644">
    <property type="entry name" value="HMG-CoA_reductase_classII"/>
    <property type="match status" value="1"/>
</dbReference>
<evidence type="ECO:0000256" key="1">
    <source>
        <dbReference type="ARBA" id="ARBA00007661"/>
    </source>
</evidence>
<name>A0A0H5RKA9_9EUKA</name>
<dbReference type="GO" id="GO:0005789">
    <property type="term" value="C:endoplasmic reticulum membrane"/>
    <property type="evidence" value="ECO:0007669"/>
    <property type="project" value="UniProtKB-SubCell"/>
</dbReference>
<sequence length="835" mass="91253">MKTSLNVPGCIASHEGHSDVSAKAVGFASYSNLHYYWTSSPGNMKLSSIVEGEEQLSVWSGYFNKTLHERQDQLSLAFPHIDPAILEGGGLSNSVADVMVENCIGTLGMPMGVAPTFFINGVHYVVPMAVEEPSVIAAASGAAKLIAASGGFVSQSTPNVMTGQIQILDISDAEEACRLIVAQRQSLIDTANTFCASMQKRGGGVVNLEPRVVEQRNPERRCQKFIVVHIYMDVCESMGANVVNTVAEGLSPSLIALVGGRVGLRILSNLCLERRSKTSFRIPFSQLMWKGTDGAVVANRIVEAYEFAEADPFRASTHNKGIMNGMDAVALATGQDWRAIEAAGHAYACRNGYYGSITSYEIDGDFLVGSLEMPIAVGTKGGALHTHPAYKFTHALLGNPSAQTLAQIILSVGLAQNFAALRALAIEGIQKGHMSLHARNIAVAAGVSSDLVPEVAMYMVVRGSVNVATACEYLEAHKLMSDLYAKAPCAIRESIPSTFHITVCNTSVNGNDLSLNVALPTLANNSPVHVVLKEGHPSHPLQDALLGPKKGVAWLSSVYSSLEQTELILLEPPRWNVKLIKKLKLACVASNLIAYNLMRTFPNQTRKCLNSILQIGKSDPRLVIKAMNDAHYDPVLAVGLPLLYALAQMFDYNVEQFVQKKLLAHSLRAEFRDMVTCLADHPLKGCVADPSLSDDELLAELMSSGHYKRWPATLFLLCDSLSINLSMLTAERIDHLHRLGSYFSFEAMFAHDFAKYDRDQAAGSVCNIYKRFLDIRRLVHSSLTLRRYWDTANVICERERVSIMKMQHSETLLDVERFLETSQKVRAHYGAPPTR</sequence>
<dbReference type="SUPFAM" id="SSF55035">
    <property type="entry name" value="NAD-binding domain of HMG-CoA reductase"/>
    <property type="match status" value="1"/>
</dbReference>
<dbReference type="InterPro" id="IPR009029">
    <property type="entry name" value="HMG_CoA_Rdtase_sub-bd_dom_sf"/>
</dbReference>
<dbReference type="AlphaFoldDB" id="A0A0H5RKA9"/>
<dbReference type="GO" id="GO:0004420">
    <property type="term" value="F:hydroxymethylglutaryl-CoA reductase (NADPH) activity"/>
    <property type="evidence" value="ECO:0007669"/>
    <property type="project" value="InterPro"/>
</dbReference>
<protein>
    <recommendedName>
        <fullName evidence="3">3-hydroxy-3-methylglutaryl coenzyme A reductase</fullName>
        <shortName evidence="3">HMG-CoA reductase</shortName>
    </recommendedName>
</protein>
<comment type="subcellular location">
    <subcellularLocation>
        <location evidence="3">Endoplasmic reticulum membrane</location>
        <topology evidence="3">Multi-pass membrane protein</topology>
    </subcellularLocation>
</comment>
<dbReference type="Gene3D" id="1.10.8.660">
    <property type="match status" value="1"/>
</dbReference>
<keyword evidence="2 3" id="KW-0560">Oxidoreductase</keyword>
<dbReference type="Gene3D" id="3.90.770.10">
    <property type="entry name" value="3-hydroxy-3-methylglutaryl-coenzyme A Reductase, Chain A, domain 2"/>
    <property type="match status" value="2"/>
</dbReference>
<dbReference type="InterPro" id="IPR009023">
    <property type="entry name" value="HMG_CoA_Rdtase_NAD(P)-bd_sf"/>
</dbReference>
<dbReference type="EMBL" id="HACM01008727">
    <property type="protein sequence ID" value="CRZ09169.1"/>
    <property type="molecule type" value="Transcribed_RNA"/>
</dbReference>
<reference evidence="4" key="1">
    <citation type="submission" date="2015-04" db="EMBL/GenBank/DDBJ databases">
        <title>The genome sequence of the plant pathogenic Rhizarian Plasmodiophora brassicae reveals insights in its biotrophic life cycle and the origin of chitin synthesis.</title>
        <authorList>
            <person name="Schwelm A."/>
            <person name="Fogelqvist J."/>
            <person name="Knaust A."/>
            <person name="Julke S."/>
            <person name="Lilja T."/>
            <person name="Dhandapani V."/>
            <person name="Bonilla-Rosso G."/>
            <person name="Karlsson M."/>
            <person name="Shevchenko A."/>
            <person name="Choi S.R."/>
            <person name="Kim H.G."/>
            <person name="Park J.Y."/>
            <person name="Lim Y.P."/>
            <person name="Ludwig-Muller J."/>
            <person name="Dixelius C."/>
        </authorList>
    </citation>
    <scope>NUCLEOTIDE SEQUENCE</scope>
    <source>
        <tissue evidence="4">Potato root galls</tissue>
    </source>
</reference>
<dbReference type="PANTHER" id="PTHR10572:SF24">
    <property type="entry name" value="3-HYDROXY-3-METHYLGLUTARYL-COENZYME A REDUCTASE"/>
    <property type="match status" value="1"/>
</dbReference>
<accession>A0A0H5RKA9</accession>
<dbReference type="InterPro" id="IPR023074">
    <property type="entry name" value="HMG_CoA_Rdtase_cat_sf"/>
</dbReference>
<keyword evidence="3" id="KW-0256">Endoplasmic reticulum</keyword>
<organism evidence="4">
    <name type="scientific">Spongospora subterranea</name>
    <dbReference type="NCBI Taxonomy" id="70186"/>
    <lineage>
        <taxon>Eukaryota</taxon>
        <taxon>Sar</taxon>
        <taxon>Rhizaria</taxon>
        <taxon>Endomyxa</taxon>
        <taxon>Phytomyxea</taxon>
        <taxon>Plasmodiophorida</taxon>
        <taxon>Plasmodiophoridae</taxon>
        <taxon>Spongospora</taxon>
    </lineage>
</organism>
<dbReference type="NCBIfam" id="TIGR00532">
    <property type="entry name" value="HMG_CoA_R_NAD"/>
    <property type="match status" value="1"/>
</dbReference>